<dbReference type="EMBL" id="KB822706">
    <property type="protein sequence ID" value="ETI22433.1"/>
    <property type="molecule type" value="Genomic_DNA"/>
</dbReference>
<proteinExistence type="predicted"/>
<gene>
    <name evidence="2" type="ORF">G647_06508</name>
</gene>
<dbReference type="PANTHER" id="PTHR38116:SF1">
    <property type="entry name" value="BZIP DOMAIN-CONTAINING PROTEIN"/>
    <property type="match status" value="1"/>
</dbReference>
<dbReference type="AlphaFoldDB" id="V9D814"/>
<dbReference type="HOGENOM" id="CLU_033726_1_0_1"/>
<organism evidence="2 3">
    <name type="scientific">Cladophialophora carrionii CBS 160.54</name>
    <dbReference type="NCBI Taxonomy" id="1279043"/>
    <lineage>
        <taxon>Eukaryota</taxon>
        <taxon>Fungi</taxon>
        <taxon>Dikarya</taxon>
        <taxon>Ascomycota</taxon>
        <taxon>Pezizomycotina</taxon>
        <taxon>Eurotiomycetes</taxon>
        <taxon>Chaetothyriomycetidae</taxon>
        <taxon>Chaetothyriales</taxon>
        <taxon>Herpotrichiellaceae</taxon>
        <taxon>Cladophialophora</taxon>
    </lineage>
</organism>
<dbReference type="Proteomes" id="UP000030678">
    <property type="component" value="Unassembled WGS sequence"/>
</dbReference>
<reference evidence="2 3" key="1">
    <citation type="submission" date="2013-03" db="EMBL/GenBank/DDBJ databases">
        <title>The Genome Sequence of Cladophialophora carrionii CBS 160.54.</title>
        <authorList>
            <consortium name="The Broad Institute Genomics Platform"/>
            <person name="Cuomo C."/>
            <person name="de Hoog S."/>
            <person name="Gorbushina A."/>
            <person name="Walker B."/>
            <person name="Young S.K."/>
            <person name="Zeng Q."/>
            <person name="Gargeya S."/>
            <person name="Fitzgerald M."/>
            <person name="Haas B."/>
            <person name="Abouelleil A."/>
            <person name="Allen A.W."/>
            <person name="Alvarado L."/>
            <person name="Arachchi H.M."/>
            <person name="Berlin A.M."/>
            <person name="Chapman S.B."/>
            <person name="Gainer-Dewar J."/>
            <person name="Goldberg J."/>
            <person name="Griggs A."/>
            <person name="Gujja S."/>
            <person name="Hansen M."/>
            <person name="Howarth C."/>
            <person name="Imamovic A."/>
            <person name="Ireland A."/>
            <person name="Larimer J."/>
            <person name="McCowan C."/>
            <person name="Murphy C."/>
            <person name="Pearson M."/>
            <person name="Poon T.W."/>
            <person name="Priest M."/>
            <person name="Roberts A."/>
            <person name="Saif S."/>
            <person name="Shea T."/>
            <person name="Sisk P."/>
            <person name="Sykes S."/>
            <person name="Wortman J."/>
            <person name="Nusbaum C."/>
            <person name="Birren B."/>
        </authorList>
    </citation>
    <scope>NUCLEOTIDE SEQUENCE [LARGE SCALE GENOMIC DNA]</scope>
    <source>
        <strain evidence="2 3">CBS 160.54</strain>
    </source>
</reference>
<evidence type="ECO:0000256" key="1">
    <source>
        <dbReference type="SAM" id="MobiDB-lite"/>
    </source>
</evidence>
<dbReference type="GeneID" id="19985001"/>
<dbReference type="OrthoDB" id="2245989at2759"/>
<name>V9D814_9EURO</name>
<feature type="region of interest" description="Disordered" evidence="1">
    <location>
        <begin position="1"/>
        <end position="76"/>
    </location>
</feature>
<dbReference type="PANTHER" id="PTHR38116">
    <property type="entry name" value="CHROMOSOME 7, WHOLE GENOME SHOTGUN SEQUENCE"/>
    <property type="match status" value="1"/>
</dbReference>
<evidence type="ECO:0000313" key="2">
    <source>
        <dbReference type="EMBL" id="ETI22433.1"/>
    </source>
</evidence>
<evidence type="ECO:0000313" key="3">
    <source>
        <dbReference type="Proteomes" id="UP000030678"/>
    </source>
</evidence>
<protein>
    <submittedName>
        <fullName evidence="2">Uncharacterized protein</fullName>
    </submittedName>
</protein>
<dbReference type="Pfam" id="PF11905">
    <property type="entry name" value="DUF3425"/>
    <property type="match status" value="1"/>
</dbReference>
<dbReference type="InterPro" id="IPR021833">
    <property type="entry name" value="DUF3425"/>
</dbReference>
<dbReference type="RefSeq" id="XP_008729050.1">
    <property type="nucleotide sequence ID" value="XM_008730828.1"/>
</dbReference>
<dbReference type="VEuPathDB" id="FungiDB:G647_06508"/>
<accession>V9D814</accession>
<sequence length="227" mass="25132">MGRARALDDNWFGVQDPRKRKQIQDRLAQRARRKRLAEAKKPSEALSSEEHGCESASDKSPHSITTVGSFGGEGSVTDESRRLVAMVPRLPSGQQIMVATNKGNSGIIATISNSIYGALYRNGAMMGISCAVSCSSKSCTVGPEIPESLRPTELQLTVVHPRWIDRFPFPKMRDNVITLMGIIDEEEFLADLFCLTSFTLDSGAAPWDPKAWRIGKEFSAKWGYLFY</sequence>
<feature type="compositionally biased region" description="Basic and acidic residues" evidence="1">
    <location>
        <begin position="36"/>
        <end position="61"/>
    </location>
</feature>